<dbReference type="PANTHER" id="PTHR43264:SF1">
    <property type="entry name" value="INOSINE_URIDINE-PREFERRING NUCLEOSIDE HYDROLASE DOMAIN-CONTAINING PROTEIN"/>
    <property type="match status" value="1"/>
</dbReference>
<keyword evidence="4" id="KW-1185">Reference proteome</keyword>
<dbReference type="AlphaFoldDB" id="A0A7G1HST6"/>
<dbReference type="EMBL" id="AP023322">
    <property type="protein sequence ID" value="BCI62073.1"/>
    <property type="molecule type" value="Genomic_DNA"/>
</dbReference>
<evidence type="ECO:0000313" key="3">
    <source>
        <dbReference type="EMBL" id="BCI62073.1"/>
    </source>
</evidence>
<feature type="chain" id="PRO_5028951756" evidence="1">
    <location>
        <begin position="25"/>
        <end position="349"/>
    </location>
</feature>
<evidence type="ECO:0000313" key="4">
    <source>
        <dbReference type="Proteomes" id="UP000594042"/>
    </source>
</evidence>
<dbReference type="RefSeq" id="WP_200755470.1">
    <property type="nucleotide sequence ID" value="NZ_AP023322.1"/>
</dbReference>
<feature type="domain" description="Inosine/uridine-preferring nucleoside hydrolase" evidence="2">
    <location>
        <begin position="36"/>
        <end position="292"/>
    </location>
</feature>
<dbReference type="PANTHER" id="PTHR43264">
    <property type="match status" value="1"/>
</dbReference>
<gene>
    <name evidence="3" type="ORF">Cop2CBH44_04260</name>
</gene>
<dbReference type="Proteomes" id="UP000594042">
    <property type="component" value="Chromosome"/>
</dbReference>
<dbReference type="CDD" id="cd02652">
    <property type="entry name" value="nuc_hydro_2"/>
    <property type="match status" value="1"/>
</dbReference>
<name>A0A7G1HST6_9BACT</name>
<evidence type="ECO:0000259" key="2">
    <source>
        <dbReference type="Pfam" id="PF01156"/>
    </source>
</evidence>
<keyword evidence="3" id="KW-0378">Hydrolase</keyword>
<dbReference type="SUPFAM" id="SSF53590">
    <property type="entry name" value="Nucleoside hydrolase"/>
    <property type="match status" value="1"/>
</dbReference>
<dbReference type="Pfam" id="PF01156">
    <property type="entry name" value="IU_nuc_hydro"/>
    <property type="match status" value="1"/>
</dbReference>
<reference evidence="4" key="1">
    <citation type="submission" date="2020-07" db="EMBL/GenBank/DDBJ databases">
        <title>Complete genome sequencing of Coprobacter sp. strain 2CBH44.</title>
        <authorList>
            <person name="Sakamoto M."/>
            <person name="Murakami T."/>
            <person name="Mori H."/>
        </authorList>
    </citation>
    <scope>NUCLEOTIDE SEQUENCE [LARGE SCALE GENOMIC DNA]</scope>
    <source>
        <strain evidence="4">2CBH44</strain>
    </source>
</reference>
<dbReference type="InterPro" id="IPR036452">
    <property type="entry name" value="Ribo_hydro-like"/>
</dbReference>
<dbReference type="GO" id="GO:0016799">
    <property type="term" value="F:hydrolase activity, hydrolyzing N-glycosyl compounds"/>
    <property type="evidence" value="ECO:0007669"/>
    <property type="project" value="InterPro"/>
</dbReference>
<organism evidence="3 4">
    <name type="scientific">Coprobacter secundus subsp. similis</name>
    <dbReference type="NCBI Taxonomy" id="2751153"/>
    <lineage>
        <taxon>Bacteria</taxon>
        <taxon>Pseudomonadati</taxon>
        <taxon>Bacteroidota</taxon>
        <taxon>Bacteroidia</taxon>
        <taxon>Bacteroidales</taxon>
        <taxon>Barnesiellaceae</taxon>
        <taxon>Coprobacter</taxon>
    </lineage>
</organism>
<evidence type="ECO:0000256" key="1">
    <source>
        <dbReference type="SAM" id="SignalP"/>
    </source>
</evidence>
<dbReference type="PROSITE" id="PS51257">
    <property type="entry name" value="PROKAR_LIPOPROTEIN"/>
    <property type="match status" value="1"/>
</dbReference>
<sequence>MKTTQLWALLISIMAFVGCSSKDAAKTTEENTPLSIIFDTDMGNDVDDALALDMLYKYMEEGRINLLAIPTTKKSEYCPGYIDIMNTWYGHNIPIGVVENGTDKNNSSHFIQTACELKTDNGKPAFERTVTNYADFLKSVSLYRKVLSGQPDSSVVIVSVGFSTNLAQLLDSQADEYSPLSGKDLVKKKVKYVSAMMGQMQDTAFKEFNVYCDIPSAQKFVNEWPTPIVASPYEVGDAILFPAKCIENDFKWKTPNPLVVGYENYMEMPYDRQTWDMTSVLYVVENDKNFFGNSGPGTISIDDTGATTFSPNANGKHSYLTVNEEQAQTIKDYFIRFITQKPAKYKDFE</sequence>
<dbReference type="Gene3D" id="3.90.245.10">
    <property type="entry name" value="Ribonucleoside hydrolase-like"/>
    <property type="match status" value="1"/>
</dbReference>
<protein>
    <submittedName>
        <fullName evidence="3">Nucleoside hydrolase</fullName>
    </submittedName>
</protein>
<accession>A0A7G1HST6</accession>
<feature type="signal peptide" evidence="1">
    <location>
        <begin position="1"/>
        <end position="24"/>
    </location>
</feature>
<dbReference type="KEGG" id="copr:Cop2CBH44_04260"/>
<dbReference type="InterPro" id="IPR001910">
    <property type="entry name" value="Inosine/uridine_hydrolase_dom"/>
</dbReference>
<proteinExistence type="predicted"/>
<keyword evidence="1" id="KW-0732">Signal</keyword>